<reference evidence="3 4" key="1">
    <citation type="journal article" date="2023" name="Nat. Commun.">
        <title>Origin of minicircular mitochondrial genomes in red algae.</title>
        <authorList>
            <person name="Lee Y."/>
            <person name="Cho C.H."/>
            <person name="Lee Y.M."/>
            <person name="Park S.I."/>
            <person name="Yang J.H."/>
            <person name="West J.A."/>
            <person name="Bhattacharya D."/>
            <person name="Yoon H.S."/>
        </authorList>
    </citation>
    <scope>NUCLEOTIDE SEQUENCE [LARGE SCALE GENOMIC DNA]</scope>
    <source>
        <strain evidence="3 4">CCMP1338</strain>
        <tissue evidence="3">Whole cell</tissue>
    </source>
</reference>
<dbReference type="Proteomes" id="UP001157974">
    <property type="component" value="Unassembled WGS sequence"/>
</dbReference>
<keyword evidence="2" id="KW-1133">Transmembrane helix</keyword>
<sequence length="75" mass="7932">MSDLPKNASQFELVDGVFVGLAGAIFVGAAMLQRSLGDVVGDEARLPPAAGAKTRREISRSKRFLNGPPPNLPKK</sequence>
<name>A0AAV8UIP5_9RHOD</name>
<keyword evidence="4" id="KW-1185">Reference proteome</keyword>
<evidence type="ECO:0000256" key="2">
    <source>
        <dbReference type="SAM" id="Phobius"/>
    </source>
</evidence>
<evidence type="ECO:0000256" key="1">
    <source>
        <dbReference type="SAM" id="MobiDB-lite"/>
    </source>
</evidence>
<evidence type="ECO:0000313" key="3">
    <source>
        <dbReference type="EMBL" id="KAJ8901202.1"/>
    </source>
</evidence>
<dbReference type="AlphaFoldDB" id="A0AAV8UIP5"/>
<organism evidence="3 4">
    <name type="scientific">Rhodosorus marinus</name>
    <dbReference type="NCBI Taxonomy" id="101924"/>
    <lineage>
        <taxon>Eukaryota</taxon>
        <taxon>Rhodophyta</taxon>
        <taxon>Stylonematophyceae</taxon>
        <taxon>Stylonematales</taxon>
        <taxon>Stylonemataceae</taxon>
        <taxon>Rhodosorus</taxon>
    </lineage>
</organism>
<keyword evidence="2" id="KW-0812">Transmembrane</keyword>
<dbReference type="EMBL" id="JAMWBK010000011">
    <property type="protein sequence ID" value="KAJ8901202.1"/>
    <property type="molecule type" value="Genomic_DNA"/>
</dbReference>
<feature type="transmembrane region" description="Helical" evidence="2">
    <location>
        <begin position="13"/>
        <end position="32"/>
    </location>
</feature>
<accession>A0AAV8UIP5</accession>
<evidence type="ECO:0000313" key="4">
    <source>
        <dbReference type="Proteomes" id="UP001157974"/>
    </source>
</evidence>
<gene>
    <name evidence="3" type="ORF">NDN08_007051</name>
</gene>
<comment type="caution">
    <text evidence="3">The sequence shown here is derived from an EMBL/GenBank/DDBJ whole genome shotgun (WGS) entry which is preliminary data.</text>
</comment>
<proteinExistence type="predicted"/>
<protein>
    <submittedName>
        <fullName evidence="3">Uncharacterized protein</fullName>
    </submittedName>
</protein>
<feature type="region of interest" description="Disordered" evidence="1">
    <location>
        <begin position="47"/>
        <end position="75"/>
    </location>
</feature>
<keyword evidence="2" id="KW-0472">Membrane</keyword>